<sequence>MLLYLSMMIFHTFTNDYRSLLMKKNYTYYAFLLFICSGLTTFNLNAQEKDTLFHKSYTELRVLINQHTSINIVKAEKLAQYYINKAKTDKELKEEFYGLNQLINFRIKQRNFDGFVYEKERLISIAETLDLKKELTLCYFYFGYSYFLQGLWKESIDDYNNALTISREIGFTSMESASLTQLGTIKSYIGDYNGALKAQKKALQLNLSAKKDPNNHIEKARLRSQVASLYYISLSYLKIKEKDSALWYVNKALSLNTTVKDTCLNKALYRNLGLVKILQHNFDEAILQFDRSKKICLPISKSEKLALSSNYGRAYIGKKEYHKAIQILQKGLDDYVVKPEEEGLMEDHYKLLAKAYKYYGDIEKSNIYFEKYIHTTNEFRKIQDKAILKFKDEELENFKAELHTINSEKNSLQYAIWLTLLISSALVGVILKLYNNQKKHNRNFKETIETNNNVSDNSSKESGDSEVNNTIKIKILENLKRLEEQEYYLKKECNSYNLAKKIDTNTTYLSKVINSHYQKNFNGYINDLRINYVIKRLKNDTQFRQYSIQSIAEEIGYKSADSFSKYFKKKTGLNPSFYIKELNNPPSNP</sequence>
<dbReference type="Proteomes" id="UP001497527">
    <property type="component" value="Unassembled WGS sequence"/>
</dbReference>
<dbReference type="PANTHER" id="PTHR43280">
    <property type="entry name" value="ARAC-FAMILY TRANSCRIPTIONAL REGULATOR"/>
    <property type="match status" value="1"/>
</dbReference>
<gene>
    <name evidence="6" type="ORF">T190423A01A_30104</name>
</gene>
<comment type="caution">
    <text evidence="6">The sequence shown here is derived from an EMBL/GenBank/DDBJ whole genome shotgun (WGS) entry which is preliminary data.</text>
</comment>
<name>A0ABP1F0G2_9FLAO</name>
<evidence type="ECO:0000259" key="5">
    <source>
        <dbReference type="PROSITE" id="PS01124"/>
    </source>
</evidence>
<dbReference type="InterPro" id="IPR019734">
    <property type="entry name" value="TPR_rpt"/>
</dbReference>
<reference evidence="6 7" key="1">
    <citation type="submission" date="2024-05" db="EMBL/GenBank/DDBJ databases">
        <authorList>
            <person name="Duchaud E."/>
        </authorList>
    </citation>
    <scope>NUCLEOTIDE SEQUENCE [LARGE SCALE GENOMIC DNA]</scope>
    <source>
        <strain evidence="6">Ena-SAMPLE-TAB-13-05-2024-13:56:06:370-140308</strain>
    </source>
</reference>
<dbReference type="Gene3D" id="1.25.40.10">
    <property type="entry name" value="Tetratricopeptide repeat domain"/>
    <property type="match status" value="2"/>
</dbReference>
<keyword evidence="4" id="KW-0472">Membrane</keyword>
<evidence type="ECO:0000256" key="2">
    <source>
        <dbReference type="ARBA" id="ARBA00023125"/>
    </source>
</evidence>
<feature type="domain" description="HTH araC/xylS-type" evidence="5">
    <location>
        <begin position="497"/>
        <end position="581"/>
    </location>
</feature>
<dbReference type="InterPro" id="IPR009057">
    <property type="entry name" value="Homeodomain-like_sf"/>
</dbReference>
<keyword evidence="2" id="KW-0238">DNA-binding</keyword>
<keyword evidence="1" id="KW-0805">Transcription regulation</keyword>
<evidence type="ECO:0000313" key="6">
    <source>
        <dbReference type="EMBL" id="CAL2102990.1"/>
    </source>
</evidence>
<keyword evidence="3" id="KW-0804">Transcription</keyword>
<dbReference type="SMART" id="SM00342">
    <property type="entry name" value="HTH_ARAC"/>
    <property type="match status" value="1"/>
</dbReference>
<dbReference type="Pfam" id="PF13424">
    <property type="entry name" value="TPR_12"/>
    <property type="match status" value="1"/>
</dbReference>
<evidence type="ECO:0000313" key="7">
    <source>
        <dbReference type="Proteomes" id="UP001497527"/>
    </source>
</evidence>
<keyword evidence="4" id="KW-0812">Transmembrane</keyword>
<organism evidence="6 7">
    <name type="scientific">Tenacibaculum polynesiense</name>
    <dbReference type="NCBI Taxonomy" id="3137857"/>
    <lineage>
        <taxon>Bacteria</taxon>
        <taxon>Pseudomonadati</taxon>
        <taxon>Bacteroidota</taxon>
        <taxon>Flavobacteriia</taxon>
        <taxon>Flavobacteriales</taxon>
        <taxon>Flavobacteriaceae</taxon>
        <taxon>Tenacibaculum</taxon>
    </lineage>
</organism>
<feature type="transmembrane region" description="Helical" evidence="4">
    <location>
        <begin position="414"/>
        <end position="434"/>
    </location>
</feature>
<dbReference type="PANTHER" id="PTHR43280:SF34">
    <property type="entry name" value="ARAC-FAMILY TRANSCRIPTIONAL REGULATOR"/>
    <property type="match status" value="1"/>
</dbReference>
<accession>A0ABP1F0G2</accession>
<keyword evidence="4" id="KW-1133">Transmembrane helix</keyword>
<dbReference type="SUPFAM" id="SSF46689">
    <property type="entry name" value="Homeodomain-like"/>
    <property type="match status" value="1"/>
</dbReference>
<proteinExistence type="predicted"/>
<dbReference type="PROSITE" id="PS01124">
    <property type="entry name" value="HTH_ARAC_FAMILY_2"/>
    <property type="match status" value="1"/>
</dbReference>
<evidence type="ECO:0000256" key="1">
    <source>
        <dbReference type="ARBA" id="ARBA00023015"/>
    </source>
</evidence>
<protein>
    <submittedName>
        <fullName evidence="6">Tetratricopeptide repeat protein</fullName>
    </submittedName>
</protein>
<dbReference type="InterPro" id="IPR011990">
    <property type="entry name" value="TPR-like_helical_dom_sf"/>
</dbReference>
<dbReference type="Pfam" id="PF12833">
    <property type="entry name" value="HTH_18"/>
    <property type="match status" value="1"/>
</dbReference>
<dbReference type="EMBL" id="CAXJIO010000012">
    <property type="protein sequence ID" value="CAL2102990.1"/>
    <property type="molecule type" value="Genomic_DNA"/>
</dbReference>
<evidence type="ECO:0000256" key="4">
    <source>
        <dbReference type="SAM" id="Phobius"/>
    </source>
</evidence>
<keyword evidence="7" id="KW-1185">Reference proteome</keyword>
<evidence type="ECO:0000256" key="3">
    <source>
        <dbReference type="ARBA" id="ARBA00023163"/>
    </source>
</evidence>
<dbReference type="SUPFAM" id="SSF48452">
    <property type="entry name" value="TPR-like"/>
    <property type="match status" value="1"/>
</dbReference>
<dbReference type="InterPro" id="IPR018060">
    <property type="entry name" value="HTH_AraC"/>
</dbReference>
<dbReference type="Gene3D" id="1.10.10.60">
    <property type="entry name" value="Homeodomain-like"/>
    <property type="match status" value="2"/>
</dbReference>
<dbReference type="SMART" id="SM00028">
    <property type="entry name" value="TPR"/>
    <property type="match status" value="3"/>
</dbReference>